<comment type="caution">
    <text evidence="3">The sequence shown here is derived from an EMBL/GenBank/DDBJ whole genome shotgun (WGS) entry which is preliminary data.</text>
</comment>
<keyword evidence="1" id="KW-0732">Signal</keyword>
<dbReference type="AlphaFoldDB" id="I4EHP2"/>
<proteinExistence type="predicted"/>
<keyword evidence="4" id="KW-1185">Reference proteome</keyword>
<accession>I4EHP2</accession>
<reference evidence="3 4" key="1">
    <citation type="journal article" date="2012" name="ISME J.">
        <title>Nitrification expanded: discovery, physiology and genomics of a nitrite-oxidizing bacterium from the phylum Chloroflexi.</title>
        <authorList>
            <person name="Sorokin D.Y."/>
            <person name="Lucker S."/>
            <person name="Vejmelkova D."/>
            <person name="Kostrikina N.A."/>
            <person name="Kleerebezem R."/>
            <person name="Rijpstra W.I."/>
            <person name="Damste J.S."/>
            <person name="Le Paslier D."/>
            <person name="Muyzer G."/>
            <person name="Wagner M."/>
            <person name="van Loosdrecht M.C."/>
            <person name="Daims H."/>
        </authorList>
    </citation>
    <scope>NUCLEOTIDE SEQUENCE [LARGE SCALE GENOMIC DNA]</scope>
    <source>
        <strain evidence="4">none</strain>
    </source>
</reference>
<sequence length="225" mass="24501">MLRLIIALLTFLALLPGSTLAAELVSIDRVDVRVGDLGTDGRAPVSAHVEGIATVGCGRAVQEPVITRQGSTITVQIAIGPSERTTTCLDVTGRYRWDLNLGRLEIGDYTLTVNDYTTTFTVPGKANGDVIFRPLLQEFVAFFSDQDSSTLLPGRIVVELKDGVDFHALDKDLQQIHGRDTNPAMPELSVRVIEVPPGTEQEAISVLRKNPNVKEVHQDHFTTAD</sequence>
<dbReference type="OrthoDB" id="166866at2"/>
<feature type="chain" id="PRO_5003688833" description="Fervidolysin-like N-terminal prodomain domain-containing protein" evidence="1">
    <location>
        <begin position="22"/>
        <end position="225"/>
    </location>
</feature>
<dbReference type="RefSeq" id="WP_008478193.1">
    <property type="nucleotide sequence ID" value="NZ_CAGS01000248.1"/>
</dbReference>
<gene>
    <name evidence="3" type="ORF">NITHO_3210012</name>
</gene>
<dbReference type="Proteomes" id="UP000004221">
    <property type="component" value="Unassembled WGS sequence"/>
</dbReference>
<feature type="signal peptide" evidence="1">
    <location>
        <begin position="1"/>
        <end position="21"/>
    </location>
</feature>
<evidence type="ECO:0000313" key="4">
    <source>
        <dbReference type="Proteomes" id="UP000004221"/>
    </source>
</evidence>
<feature type="domain" description="Fervidolysin-like N-terminal prodomain" evidence="2">
    <location>
        <begin position="149"/>
        <end position="214"/>
    </location>
</feature>
<evidence type="ECO:0000313" key="3">
    <source>
        <dbReference type="EMBL" id="CCF84204.1"/>
    </source>
</evidence>
<protein>
    <recommendedName>
        <fullName evidence="2">Fervidolysin-like N-terminal prodomain domain-containing protein</fullName>
    </recommendedName>
</protein>
<dbReference type="Pfam" id="PF22148">
    <property type="entry name" value="Fervidolysin_NPro-like"/>
    <property type="match status" value="1"/>
</dbReference>
<name>I4EHP2_9BACT</name>
<dbReference type="EMBL" id="CAGS01000248">
    <property type="protein sequence ID" value="CCF84204.1"/>
    <property type="molecule type" value="Genomic_DNA"/>
</dbReference>
<dbReference type="InterPro" id="IPR054399">
    <property type="entry name" value="Fervidolysin-like_N_prodom"/>
</dbReference>
<evidence type="ECO:0000259" key="2">
    <source>
        <dbReference type="Pfam" id="PF22148"/>
    </source>
</evidence>
<organism evidence="3 4">
    <name type="scientific">Nitrolancea hollandica Lb</name>
    <dbReference type="NCBI Taxonomy" id="1129897"/>
    <lineage>
        <taxon>Bacteria</taxon>
        <taxon>Pseudomonadati</taxon>
        <taxon>Thermomicrobiota</taxon>
        <taxon>Thermomicrobia</taxon>
        <taxon>Sphaerobacterales</taxon>
        <taxon>Sphaerobacterineae</taxon>
        <taxon>Sphaerobacteraceae</taxon>
        <taxon>Nitrolancea</taxon>
    </lineage>
</organism>
<evidence type="ECO:0000256" key="1">
    <source>
        <dbReference type="SAM" id="SignalP"/>
    </source>
</evidence>